<dbReference type="AlphaFoldDB" id="A0A846RY85"/>
<protein>
    <submittedName>
        <fullName evidence="2">Uncharacterized protein</fullName>
    </submittedName>
</protein>
<organism evidence="2 3">
    <name type="scientific">Arthrobacter pigmenti</name>
    <dbReference type="NCBI Taxonomy" id="271432"/>
    <lineage>
        <taxon>Bacteria</taxon>
        <taxon>Bacillati</taxon>
        <taxon>Actinomycetota</taxon>
        <taxon>Actinomycetes</taxon>
        <taxon>Micrococcales</taxon>
        <taxon>Micrococcaceae</taxon>
        <taxon>Arthrobacter</taxon>
    </lineage>
</organism>
<keyword evidence="3" id="KW-1185">Reference proteome</keyword>
<evidence type="ECO:0000313" key="2">
    <source>
        <dbReference type="EMBL" id="NJC23936.1"/>
    </source>
</evidence>
<evidence type="ECO:0000313" key="3">
    <source>
        <dbReference type="Proteomes" id="UP000547458"/>
    </source>
</evidence>
<sequence length="158" mass="16387">MRNSGGNSRQRLAGAAALATTALLLSSCGMGGAFSEALSEEPQEVVASPRQSSPPPLDLGLDPADVIQQGKGDSSTMGTIGWPGTELPVGEYKVYAQCRGTESLTFSRASNAGNESMSTLTCGGPTWFSVSVPEPGYFVSFSGKTNPDIEYVFAVTNP</sequence>
<dbReference type="EMBL" id="JAATJL010000001">
    <property type="protein sequence ID" value="NJC23936.1"/>
    <property type="molecule type" value="Genomic_DNA"/>
</dbReference>
<proteinExistence type="predicted"/>
<comment type="caution">
    <text evidence="2">The sequence shown here is derived from an EMBL/GenBank/DDBJ whole genome shotgun (WGS) entry which is preliminary data.</text>
</comment>
<feature type="region of interest" description="Disordered" evidence="1">
    <location>
        <begin position="38"/>
        <end position="82"/>
    </location>
</feature>
<name>A0A846RY85_9MICC</name>
<reference evidence="2 3" key="1">
    <citation type="submission" date="2020-03" db="EMBL/GenBank/DDBJ databases">
        <title>Sequencing the genomes of 1000 actinobacteria strains.</title>
        <authorList>
            <person name="Klenk H.-P."/>
        </authorList>
    </citation>
    <scope>NUCLEOTIDE SEQUENCE [LARGE SCALE GENOMIC DNA]</scope>
    <source>
        <strain evidence="2 3">DSM 16403</strain>
    </source>
</reference>
<gene>
    <name evidence="2" type="ORF">BJ994_003012</name>
</gene>
<dbReference type="Proteomes" id="UP000547458">
    <property type="component" value="Unassembled WGS sequence"/>
</dbReference>
<dbReference type="PROSITE" id="PS51257">
    <property type="entry name" value="PROKAR_LIPOPROTEIN"/>
    <property type="match status" value="1"/>
</dbReference>
<dbReference type="RefSeq" id="WP_167995248.1">
    <property type="nucleotide sequence ID" value="NZ_JAATJL010000001.1"/>
</dbReference>
<evidence type="ECO:0000256" key="1">
    <source>
        <dbReference type="SAM" id="MobiDB-lite"/>
    </source>
</evidence>
<accession>A0A846RY85</accession>